<sequence>MVLVGVATLIVYTGVALLGFAVIEWVAANPPNPLTIVLVFAIVALFGAYLGYRRGVVRLAASLNARELPRHRAPSVYRRFDRLCAEMSVTQPPLLLASLDSPNALSVGGPRRGAIVIDRRLLRLLSPDELEGILAHELAHMEQYDTFINTFAVTLTRLLAGIVYLLLLPILLVLLGIDRAASWIAGEPRQRGVGLADLFQYGIGIVLAGLLSVFTLLFLAHSRRQEYRADRRAADVTGKPDALARALSKIHRATESHRGLQSLLYTHDDRRRPHRLLSTHPPLEERIERLLGEDARRRRSLGPAAR</sequence>
<organism evidence="13 14">
    <name type="scientific">Halovenus carboxidivorans</name>
    <dbReference type="NCBI Taxonomy" id="2692199"/>
    <lineage>
        <taxon>Archaea</taxon>
        <taxon>Methanobacteriati</taxon>
        <taxon>Methanobacteriota</taxon>
        <taxon>Stenosarchaea group</taxon>
        <taxon>Halobacteria</taxon>
        <taxon>Halobacteriales</taxon>
        <taxon>Haloarculaceae</taxon>
        <taxon>Halovenus</taxon>
    </lineage>
</organism>
<evidence type="ECO:0000256" key="5">
    <source>
        <dbReference type="ARBA" id="ARBA00022801"/>
    </source>
</evidence>
<dbReference type="Pfam" id="PF01435">
    <property type="entry name" value="Peptidase_M48"/>
    <property type="match status" value="1"/>
</dbReference>
<dbReference type="Proteomes" id="UP000466535">
    <property type="component" value="Unassembled WGS sequence"/>
</dbReference>
<dbReference type="Gene3D" id="3.30.2010.10">
    <property type="entry name" value="Metalloproteases ('zincins'), catalytic domain"/>
    <property type="match status" value="1"/>
</dbReference>
<evidence type="ECO:0000256" key="4">
    <source>
        <dbReference type="ARBA" id="ARBA00022723"/>
    </source>
</evidence>
<keyword evidence="2 10" id="KW-0645">Protease</keyword>
<accession>A0A6B0T844</accession>
<evidence type="ECO:0000313" key="14">
    <source>
        <dbReference type="Proteomes" id="UP000466535"/>
    </source>
</evidence>
<keyword evidence="14" id="KW-1185">Reference proteome</keyword>
<dbReference type="EMBL" id="WUUT01000002">
    <property type="protein sequence ID" value="MXR51472.1"/>
    <property type="molecule type" value="Genomic_DNA"/>
</dbReference>
<evidence type="ECO:0000256" key="9">
    <source>
        <dbReference type="ARBA" id="ARBA00023136"/>
    </source>
</evidence>
<dbReference type="GO" id="GO:0004222">
    <property type="term" value="F:metalloendopeptidase activity"/>
    <property type="evidence" value="ECO:0007669"/>
    <property type="project" value="InterPro"/>
</dbReference>
<feature type="transmembrane region" description="Helical" evidence="11">
    <location>
        <begin position="34"/>
        <end position="52"/>
    </location>
</feature>
<keyword evidence="7 11" id="KW-1133">Transmembrane helix</keyword>
<comment type="caution">
    <text evidence="13">The sequence shown here is derived from an EMBL/GenBank/DDBJ whole genome shotgun (WGS) entry which is preliminary data.</text>
</comment>
<feature type="transmembrane region" description="Helical" evidence="11">
    <location>
        <begin position="158"/>
        <end position="178"/>
    </location>
</feature>
<keyword evidence="8 10" id="KW-0482">Metalloprotease</keyword>
<evidence type="ECO:0000256" key="10">
    <source>
        <dbReference type="RuleBase" id="RU003983"/>
    </source>
</evidence>
<proteinExistence type="inferred from homology"/>
<comment type="cofactor">
    <cofactor evidence="10">
        <name>Zn(2+)</name>
        <dbReference type="ChEBI" id="CHEBI:29105"/>
    </cofactor>
    <text evidence="10">Binds 1 zinc ion per subunit.</text>
</comment>
<evidence type="ECO:0000256" key="7">
    <source>
        <dbReference type="ARBA" id="ARBA00022989"/>
    </source>
</evidence>
<evidence type="ECO:0000256" key="11">
    <source>
        <dbReference type="SAM" id="Phobius"/>
    </source>
</evidence>
<keyword evidence="3 11" id="KW-0812">Transmembrane</keyword>
<dbReference type="GO" id="GO:0006508">
    <property type="term" value="P:proteolysis"/>
    <property type="evidence" value="ECO:0007669"/>
    <property type="project" value="UniProtKB-KW"/>
</dbReference>
<evidence type="ECO:0000256" key="1">
    <source>
        <dbReference type="ARBA" id="ARBA00022475"/>
    </source>
</evidence>
<dbReference type="InterPro" id="IPR001915">
    <property type="entry name" value="Peptidase_M48"/>
</dbReference>
<keyword evidence="4" id="KW-0479">Metal-binding</keyword>
<evidence type="ECO:0000256" key="3">
    <source>
        <dbReference type="ARBA" id="ARBA00022692"/>
    </source>
</evidence>
<keyword evidence="1" id="KW-1003">Cell membrane</keyword>
<feature type="transmembrane region" description="Helical" evidence="11">
    <location>
        <begin position="198"/>
        <end position="219"/>
    </location>
</feature>
<keyword evidence="6 10" id="KW-0862">Zinc</keyword>
<dbReference type="AlphaFoldDB" id="A0A6B0T844"/>
<feature type="domain" description="Peptidase M48" evidence="12">
    <location>
        <begin position="72"/>
        <end position="292"/>
    </location>
</feature>
<keyword evidence="5 10" id="KW-0378">Hydrolase</keyword>
<comment type="similarity">
    <text evidence="10">Belongs to the peptidase M48 family.</text>
</comment>
<evidence type="ECO:0000259" key="12">
    <source>
        <dbReference type="Pfam" id="PF01435"/>
    </source>
</evidence>
<dbReference type="PANTHER" id="PTHR43221:SF2">
    <property type="entry name" value="PROTEASE HTPX HOMOLOG"/>
    <property type="match status" value="1"/>
</dbReference>
<dbReference type="GO" id="GO:0046872">
    <property type="term" value="F:metal ion binding"/>
    <property type="evidence" value="ECO:0007669"/>
    <property type="project" value="UniProtKB-KW"/>
</dbReference>
<evidence type="ECO:0000256" key="6">
    <source>
        <dbReference type="ARBA" id="ARBA00022833"/>
    </source>
</evidence>
<dbReference type="InterPro" id="IPR050083">
    <property type="entry name" value="HtpX_protease"/>
</dbReference>
<dbReference type="PANTHER" id="PTHR43221">
    <property type="entry name" value="PROTEASE HTPX"/>
    <property type="match status" value="1"/>
</dbReference>
<name>A0A6B0T844_9EURY</name>
<gene>
    <name evidence="13" type="ORF">GRX03_07625</name>
</gene>
<feature type="transmembrane region" description="Helical" evidence="11">
    <location>
        <begin position="7"/>
        <end position="28"/>
    </location>
</feature>
<evidence type="ECO:0000256" key="2">
    <source>
        <dbReference type="ARBA" id="ARBA00022670"/>
    </source>
</evidence>
<reference evidence="13 14" key="1">
    <citation type="submission" date="2019-12" db="EMBL/GenBank/DDBJ databases">
        <title>Isolation and characterization of three novel carbon monoxide-oxidizing members of Halobacteria from salione crusts and soils.</title>
        <authorList>
            <person name="Myers M.R."/>
            <person name="King G.M."/>
        </authorList>
    </citation>
    <scope>NUCLEOTIDE SEQUENCE [LARGE SCALE GENOMIC DNA]</scope>
    <source>
        <strain evidence="13 14">WSH3</strain>
    </source>
</reference>
<evidence type="ECO:0000313" key="13">
    <source>
        <dbReference type="EMBL" id="MXR51472.1"/>
    </source>
</evidence>
<evidence type="ECO:0000256" key="8">
    <source>
        <dbReference type="ARBA" id="ARBA00023049"/>
    </source>
</evidence>
<protein>
    <submittedName>
        <fullName evidence="13">M48 family metalloprotease</fullName>
    </submittedName>
</protein>
<keyword evidence="9 11" id="KW-0472">Membrane</keyword>